<evidence type="ECO:0000256" key="1">
    <source>
        <dbReference type="ARBA" id="ARBA00004635"/>
    </source>
</evidence>
<evidence type="ECO:0000313" key="10">
    <source>
        <dbReference type="EMBL" id="RTQ92711.1"/>
    </source>
</evidence>
<keyword evidence="7" id="KW-0449">Lipoprotein</keyword>
<evidence type="ECO:0000259" key="8">
    <source>
        <dbReference type="Pfam" id="PF05504"/>
    </source>
</evidence>
<evidence type="ECO:0000256" key="3">
    <source>
        <dbReference type="ARBA" id="ARBA00022544"/>
    </source>
</evidence>
<evidence type="ECO:0000256" key="4">
    <source>
        <dbReference type="ARBA" id="ARBA00022729"/>
    </source>
</evidence>
<proteinExistence type="inferred from homology"/>
<evidence type="ECO:0000313" key="11">
    <source>
        <dbReference type="Proteomes" id="UP000276349"/>
    </source>
</evidence>
<feature type="domain" description="Spore germination protein N-terminal" evidence="9">
    <location>
        <begin position="22"/>
        <end position="220"/>
    </location>
</feature>
<dbReference type="OrthoDB" id="9816067at2"/>
<comment type="similarity">
    <text evidence="2">Belongs to the GerABKC lipoprotein family.</text>
</comment>
<dbReference type="PANTHER" id="PTHR35789:SF1">
    <property type="entry name" value="SPORE GERMINATION PROTEIN B3"/>
    <property type="match status" value="1"/>
</dbReference>
<gene>
    <name evidence="10" type="ORF">EKG35_11125</name>
</gene>
<dbReference type="InterPro" id="IPR008844">
    <property type="entry name" value="Spore_GerAC-like"/>
</dbReference>
<dbReference type="Pfam" id="PF25198">
    <property type="entry name" value="Spore_GerAC_N"/>
    <property type="match status" value="1"/>
</dbReference>
<keyword evidence="4" id="KW-0732">Signal</keyword>
<dbReference type="EMBL" id="RXNR01000028">
    <property type="protein sequence ID" value="RTQ92711.1"/>
    <property type="molecule type" value="Genomic_DNA"/>
</dbReference>
<dbReference type="RefSeq" id="WP_126294531.1">
    <property type="nucleotide sequence ID" value="NZ_RXNR01000028.1"/>
</dbReference>
<dbReference type="AlphaFoldDB" id="A0A3S0KIX6"/>
<feature type="domain" description="Spore germination GerAC-like C-terminal" evidence="8">
    <location>
        <begin position="230"/>
        <end position="396"/>
    </location>
</feature>
<dbReference type="PANTHER" id="PTHR35789">
    <property type="entry name" value="SPORE GERMINATION PROTEIN B3"/>
    <property type="match status" value="1"/>
</dbReference>
<dbReference type="PROSITE" id="PS51257">
    <property type="entry name" value="PROKAR_LIPOPROTEIN"/>
    <property type="match status" value="1"/>
</dbReference>
<dbReference type="Gene3D" id="3.30.300.210">
    <property type="entry name" value="Nutrient germinant receptor protein C, domain 3"/>
    <property type="match status" value="1"/>
</dbReference>
<evidence type="ECO:0000256" key="2">
    <source>
        <dbReference type="ARBA" id="ARBA00007886"/>
    </source>
</evidence>
<keyword evidence="6" id="KW-0564">Palmitate</keyword>
<keyword evidence="5" id="KW-0472">Membrane</keyword>
<evidence type="ECO:0000256" key="5">
    <source>
        <dbReference type="ARBA" id="ARBA00023136"/>
    </source>
</evidence>
<name>A0A3S0KIX6_9BACI</name>
<dbReference type="InterPro" id="IPR057336">
    <property type="entry name" value="GerAC_N"/>
</dbReference>
<keyword evidence="3" id="KW-0309">Germination</keyword>
<dbReference type="NCBIfam" id="TIGR02887">
    <property type="entry name" value="spore_ger_x_C"/>
    <property type="match status" value="1"/>
</dbReference>
<reference evidence="10 11" key="1">
    <citation type="submission" date="2018-12" db="EMBL/GenBank/DDBJ databases">
        <authorList>
            <person name="Yu L."/>
        </authorList>
    </citation>
    <scope>NUCLEOTIDE SEQUENCE [LARGE SCALE GENOMIC DNA]</scope>
    <source>
        <strain evidence="10 11">S5H2222</strain>
    </source>
</reference>
<sequence length="400" mass="45498">MKKLFIIIFFCISSLFLTGCWDRYELEERANILGLAVDIAEEEEGNSVPNVTHEEGGYPGNDKDTLYKVTAQLAIPGKIKLGPEKGGEESQKTAWVLESYGYTMKDAMANLQQQLAEKIYYGHLQIIVVNKKIVEEDITDINDFLKREYEVRRTAWMVVSEEAASNIIQAAPPLETVPSLYLSNTLDNSVRLGKLPREFFGKFWVDLSDIGVDAVLPIVKNIDNDRIMVSGLAYFKGDKMVGRTNPLQIGQYLAVKGQNPGGYSVAIATEDGANYMVESYERNSKFKVKVTNGKPSAFINVEINGMIEEETQSNNLSEEKLYEIEQKLCELSDKVFNEFKEKLQQNQSDIYAIGARIRAQYPKYWNDEVKTDEKWSEIYKDMDIQIKVDFKIKGSGMEWK</sequence>
<keyword evidence="11" id="KW-1185">Reference proteome</keyword>
<evidence type="ECO:0000256" key="7">
    <source>
        <dbReference type="ARBA" id="ARBA00023288"/>
    </source>
</evidence>
<comment type="subcellular location">
    <subcellularLocation>
        <location evidence="1">Membrane</location>
        <topology evidence="1">Lipid-anchor</topology>
    </subcellularLocation>
</comment>
<evidence type="ECO:0000256" key="6">
    <source>
        <dbReference type="ARBA" id="ARBA00023139"/>
    </source>
</evidence>
<dbReference type="GO" id="GO:0016020">
    <property type="term" value="C:membrane"/>
    <property type="evidence" value="ECO:0007669"/>
    <property type="project" value="UniProtKB-SubCell"/>
</dbReference>
<dbReference type="InterPro" id="IPR046953">
    <property type="entry name" value="Spore_GerAC-like_C"/>
</dbReference>
<evidence type="ECO:0000259" key="9">
    <source>
        <dbReference type="Pfam" id="PF25198"/>
    </source>
</evidence>
<dbReference type="Pfam" id="PF05504">
    <property type="entry name" value="Spore_GerAC"/>
    <property type="match status" value="1"/>
</dbReference>
<protein>
    <submittedName>
        <fullName evidence="10">Ger(X)C family spore germination protein</fullName>
    </submittedName>
</protein>
<dbReference type="Proteomes" id="UP000276349">
    <property type="component" value="Unassembled WGS sequence"/>
</dbReference>
<dbReference type="InterPro" id="IPR038501">
    <property type="entry name" value="Spore_GerAC_C_sf"/>
</dbReference>
<accession>A0A3S0KIX6</accession>
<comment type="caution">
    <text evidence="10">The sequence shown here is derived from an EMBL/GenBank/DDBJ whole genome shotgun (WGS) entry which is preliminary data.</text>
</comment>
<organism evidence="10 11">
    <name type="scientific">Lysinibacillus telephonicus</name>
    <dbReference type="NCBI Taxonomy" id="1714840"/>
    <lineage>
        <taxon>Bacteria</taxon>
        <taxon>Bacillati</taxon>
        <taxon>Bacillota</taxon>
        <taxon>Bacilli</taxon>
        <taxon>Bacillales</taxon>
        <taxon>Bacillaceae</taxon>
        <taxon>Lysinibacillus</taxon>
    </lineage>
</organism>
<dbReference type="GO" id="GO:0009847">
    <property type="term" value="P:spore germination"/>
    <property type="evidence" value="ECO:0007669"/>
    <property type="project" value="InterPro"/>
</dbReference>